<dbReference type="GeneID" id="111153147"/>
<protein>
    <recommendedName>
        <fullName evidence="7">Transcription factor 12</fullName>
    </recommendedName>
    <alternativeName>
        <fullName evidence="10">DNA-binding protein HTF4</fullName>
    </alternativeName>
    <alternativeName>
        <fullName evidence="8">E-box-binding protein</fullName>
    </alternativeName>
    <alternativeName>
        <fullName evidence="9">Transcription factor HTF-4</fullName>
    </alternativeName>
</protein>
<feature type="compositionally biased region" description="Polar residues" evidence="11">
    <location>
        <begin position="282"/>
        <end position="306"/>
    </location>
</feature>
<dbReference type="InterPro" id="IPR011598">
    <property type="entry name" value="bHLH_dom"/>
</dbReference>
<dbReference type="Proteomes" id="UP000248482">
    <property type="component" value="Unplaced"/>
</dbReference>
<feature type="compositionally biased region" description="Polar residues" evidence="11">
    <location>
        <begin position="383"/>
        <end position="392"/>
    </location>
</feature>
<feature type="compositionally biased region" description="Basic and acidic residues" evidence="11">
    <location>
        <begin position="81"/>
        <end position="93"/>
    </location>
</feature>
<dbReference type="FunFam" id="4.10.280.10:FF:000001">
    <property type="entry name" value="Putative transcription factor 12"/>
    <property type="match status" value="1"/>
</dbReference>
<keyword evidence="2" id="KW-0217">Developmental protein</keyword>
<evidence type="ECO:0000256" key="10">
    <source>
        <dbReference type="ARBA" id="ARBA00043010"/>
    </source>
</evidence>
<keyword evidence="5" id="KW-0804">Transcription</keyword>
<evidence type="ECO:0000256" key="1">
    <source>
        <dbReference type="ARBA" id="ARBA00004123"/>
    </source>
</evidence>
<keyword evidence="6" id="KW-0539">Nucleus</keyword>
<keyword evidence="4" id="KW-0238">DNA-binding</keyword>
<dbReference type="CDD" id="cd18945">
    <property type="entry name" value="bHLH_E-protein_TCF4_E2-2"/>
    <property type="match status" value="1"/>
</dbReference>
<dbReference type="GO" id="GO:0005667">
    <property type="term" value="C:transcription regulator complex"/>
    <property type="evidence" value="ECO:0007669"/>
    <property type="project" value="TreeGrafter"/>
</dbReference>
<dbReference type="GO" id="GO:0045893">
    <property type="term" value="P:positive regulation of DNA-templated transcription"/>
    <property type="evidence" value="ECO:0007669"/>
    <property type="project" value="UniProtKB-ARBA"/>
</dbReference>
<feature type="compositionally biased region" description="Polar residues" evidence="11">
    <location>
        <begin position="30"/>
        <end position="48"/>
    </location>
</feature>
<feature type="region of interest" description="Disordered" evidence="11">
    <location>
        <begin position="249"/>
        <end position="313"/>
    </location>
</feature>
<dbReference type="InterPro" id="IPR036638">
    <property type="entry name" value="HLH_DNA-bd_sf"/>
</dbReference>
<keyword evidence="13" id="KW-1185">Reference proteome</keyword>
<feature type="region of interest" description="Disordered" evidence="11">
    <location>
        <begin position="25"/>
        <end position="222"/>
    </location>
</feature>
<evidence type="ECO:0000256" key="3">
    <source>
        <dbReference type="ARBA" id="ARBA00023015"/>
    </source>
</evidence>
<evidence type="ECO:0000256" key="4">
    <source>
        <dbReference type="ARBA" id="ARBA00023125"/>
    </source>
</evidence>
<feature type="compositionally biased region" description="Low complexity" evidence="11">
    <location>
        <begin position="684"/>
        <end position="695"/>
    </location>
</feature>
<dbReference type="Pfam" id="PF00010">
    <property type="entry name" value="HLH"/>
    <property type="match status" value="1"/>
</dbReference>
<sequence>MNPQQQRMAAIGTDKELSDLLDFSAMFSPPVNSGKTRPTTLGSSQFSGSGMDERGGTTSWGTSGQPSPSYDSSRGFTDSPHYSDHLNDSRLGAHEGLSPTPFMNSNLMGKTSERGSFSLYSRDTGLPGCQSSLLRQDLGLGSPAQLSSSGKPGTPYYSFSASSSRRRPLHDSTALDPLQAKKVRKVPPGLPSSVYAPSPNSDDFNRESPSYPSPKPPTSMFASTFFMQDGTHNSSDLWSSSNGMSQPGFGGILGTSTSHMSQSSSYGSLHSHDRLSYPPHSVSPTDINTSLPPMSSFHRGSTSSSPYVAASHTPPINGSDSILGTRGTAAGSSQTGDALGKALASIYSPDHTSSSFPSNPSTPVGSPSPLTGTSQWPRPGGQAPSSPSYENSLHSLKNRVEQQLHEHLQDAMSFLKDVCEQSRMEDRLDRLDDAIHVLRNHAVGPSTSLPAGHSDIHSLLGPSHNAPIGSLNSNYGGSSLVTSSRSASMVGTHREDSVNLNGNHSVLSSTVTASSTDLNHKTQENYRGGLQSQSGTVVPAEIKTENKEKDENLHEPPSSDDMKSDDESSQKDIKVSSRGRTSTNEDEDLNPEQKIEREKERRMANNARERLRVRDINEAFKELGRMCQLHLKSEKPQTKLLILHQAVAVILSLEQQVRERNLNPKAACLKRREEEKVSAVSAEPPTTLPGTHPGLSETTNPMGHM</sequence>
<name>A0A2Y9K327_ENHLU</name>
<dbReference type="InterPro" id="IPR051098">
    <property type="entry name" value="NeuroDiff_E-box_TFs"/>
</dbReference>
<feature type="compositionally biased region" description="Basic and acidic residues" evidence="11">
    <location>
        <begin position="542"/>
        <end position="554"/>
    </location>
</feature>
<dbReference type="SMART" id="SM00353">
    <property type="entry name" value="HLH"/>
    <property type="match status" value="1"/>
</dbReference>
<feature type="compositionally biased region" description="Low complexity" evidence="11">
    <location>
        <begin position="256"/>
        <end position="269"/>
    </location>
</feature>
<accession>A0A2Y9K327</accession>
<feature type="domain" description="BHLH" evidence="12">
    <location>
        <begin position="600"/>
        <end position="653"/>
    </location>
</feature>
<dbReference type="GO" id="GO:0000981">
    <property type="term" value="F:DNA-binding transcription factor activity, RNA polymerase II-specific"/>
    <property type="evidence" value="ECO:0007669"/>
    <property type="project" value="TreeGrafter"/>
</dbReference>
<dbReference type="RefSeq" id="XP_022367653.1">
    <property type="nucleotide sequence ID" value="XM_022511945.1"/>
</dbReference>
<feature type="region of interest" description="Disordered" evidence="11">
    <location>
        <begin position="349"/>
        <end position="392"/>
    </location>
</feature>
<dbReference type="GO" id="GO:0046983">
    <property type="term" value="F:protein dimerization activity"/>
    <property type="evidence" value="ECO:0007669"/>
    <property type="project" value="InterPro"/>
</dbReference>
<evidence type="ECO:0000256" key="5">
    <source>
        <dbReference type="ARBA" id="ARBA00023163"/>
    </source>
</evidence>
<feature type="compositionally biased region" description="Polar residues" evidence="11">
    <location>
        <begin position="56"/>
        <end position="76"/>
    </location>
</feature>
<comment type="subcellular location">
    <subcellularLocation>
        <location evidence="1">Nucleus</location>
    </subcellularLocation>
</comment>
<dbReference type="Gene3D" id="4.10.280.10">
    <property type="entry name" value="Helix-loop-helix DNA-binding domain"/>
    <property type="match status" value="1"/>
</dbReference>
<feature type="region of interest" description="Disordered" evidence="11">
    <location>
        <begin position="542"/>
        <end position="603"/>
    </location>
</feature>
<evidence type="ECO:0000256" key="9">
    <source>
        <dbReference type="ARBA" id="ARBA00042405"/>
    </source>
</evidence>
<feature type="compositionally biased region" description="Polar residues" evidence="11">
    <location>
        <begin position="101"/>
        <end position="121"/>
    </location>
</feature>
<gene>
    <name evidence="14" type="primary">LOC111153147</name>
</gene>
<dbReference type="SUPFAM" id="SSF47459">
    <property type="entry name" value="HLH, helix-loop-helix DNA-binding domain"/>
    <property type="match status" value="1"/>
</dbReference>
<feature type="compositionally biased region" description="Polar residues" evidence="11">
    <location>
        <begin position="696"/>
        <end position="705"/>
    </location>
</feature>
<dbReference type="GO" id="GO:0000785">
    <property type="term" value="C:chromatin"/>
    <property type="evidence" value="ECO:0007669"/>
    <property type="project" value="TreeGrafter"/>
</dbReference>
<evidence type="ECO:0000256" key="11">
    <source>
        <dbReference type="SAM" id="MobiDB-lite"/>
    </source>
</evidence>
<dbReference type="PANTHER" id="PTHR11793:SF11">
    <property type="entry name" value="TRANSCRIPTION FACTOR 12"/>
    <property type="match status" value="1"/>
</dbReference>
<organism evidence="13 14">
    <name type="scientific">Enhydra lutris kenyoni</name>
    <name type="common">northern sea otter</name>
    <dbReference type="NCBI Taxonomy" id="391180"/>
    <lineage>
        <taxon>Eukaryota</taxon>
        <taxon>Metazoa</taxon>
        <taxon>Chordata</taxon>
        <taxon>Craniata</taxon>
        <taxon>Vertebrata</taxon>
        <taxon>Euteleostomi</taxon>
        <taxon>Mammalia</taxon>
        <taxon>Eutheria</taxon>
        <taxon>Laurasiatheria</taxon>
        <taxon>Carnivora</taxon>
        <taxon>Caniformia</taxon>
        <taxon>Musteloidea</taxon>
        <taxon>Mustelidae</taxon>
        <taxon>Lutrinae</taxon>
        <taxon>Enhydra</taxon>
    </lineage>
</organism>
<evidence type="ECO:0000256" key="2">
    <source>
        <dbReference type="ARBA" id="ARBA00022473"/>
    </source>
</evidence>
<keyword evidence="3" id="KW-0805">Transcription regulation</keyword>
<feature type="compositionally biased region" description="Polar residues" evidence="11">
    <location>
        <begin position="364"/>
        <end position="376"/>
    </location>
</feature>
<feature type="compositionally biased region" description="Basic and acidic residues" evidence="11">
    <location>
        <begin position="591"/>
        <end position="603"/>
    </location>
</feature>
<feature type="compositionally biased region" description="Basic and acidic residues" evidence="11">
    <location>
        <begin position="560"/>
        <end position="575"/>
    </location>
</feature>
<evidence type="ECO:0000256" key="6">
    <source>
        <dbReference type="ARBA" id="ARBA00023242"/>
    </source>
</evidence>
<proteinExistence type="predicted"/>
<dbReference type="GO" id="GO:0000978">
    <property type="term" value="F:RNA polymerase II cis-regulatory region sequence-specific DNA binding"/>
    <property type="evidence" value="ECO:0007669"/>
    <property type="project" value="TreeGrafter"/>
</dbReference>
<evidence type="ECO:0000313" key="14">
    <source>
        <dbReference type="RefSeq" id="XP_022367653.1"/>
    </source>
</evidence>
<evidence type="ECO:0000256" key="8">
    <source>
        <dbReference type="ARBA" id="ARBA00041543"/>
    </source>
</evidence>
<dbReference type="PANTHER" id="PTHR11793">
    <property type="entry name" value="BASIC HELIX-LOOP-HELIX TRANSCRIPTION FACTOR"/>
    <property type="match status" value="1"/>
</dbReference>
<dbReference type="GO" id="GO:0005634">
    <property type="term" value="C:nucleus"/>
    <property type="evidence" value="ECO:0007669"/>
    <property type="project" value="UniProtKB-SubCell"/>
</dbReference>
<evidence type="ECO:0000256" key="7">
    <source>
        <dbReference type="ARBA" id="ARBA00040507"/>
    </source>
</evidence>
<dbReference type="AlphaFoldDB" id="A0A2Y9K327"/>
<evidence type="ECO:0000259" key="12">
    <source>
        <dbReference type="PROSITE" id="PS50888"/>
    </source>
</evidence>
<dbReference type="PROSITE" id="PS50888">
    <property type="entry name" value="BHLH"/>
    <property type="match status" value="1"/>
</dbReference>
<reference evidence="14" key="1">
    <citation type="submission" date="2025-08" db="UniProtKB">
        <authorList>
            <consortium name="RefSeq"/>
        </authorList>
    </citation>
    <scope>IDENTIFICATION</scope>
    <source>
        <tissue evidence="14">Blood</tissue>
    </source>
</reference>
<evidence type="ECO:0000313" key="13">
    <source>
        <dbReference type="Proteomes" id="UP000248482"/>
    </source>
</evidence>
<feature type="region of interest" description="Disordered" evidence="11">
    <location>
        <begin position="674"/>
        <end position="705"/>
    </location>
</feature>
<feature type="compositionally biased region" description="Low complexity" evidence="11">
    <location>
        <begin position="352"/>
        <end position="363"/>
    </location>
</feature>